<comment type="caution">
    <text evidence="5">The sequence shown here is derived from an EMBL/GenBank/DDBJ whole genome shotgun (WGS) entry which is preliminary data.</text>
</comment>
<sequence length="729" mass="83666">MEHLAREYVSFARQLSASGSFSKAFEFYLMAFEKDTTLKNVLEPEFGFVLTALNNTLASANNMDAIFNNFKRTLDFFPNHVYFINDIGKYLYHYKFYNEAMFHFQKALNLDSDFVNAEKNLNSIKNLLVERWHFRMLNDKIRNEAYRAAIHQTLVPLKDCVLDLGTGTGLLAMYANECKPMAITACDGSEVMTKMAEAITQDNGYDDIIVVNKLSTTMNYRDVGGKRSLLITEMFDAALFGEHVLQSLSHAWEYLISSAGRVIPNKAEFFVIGAKCDFLHHKYQLSSSIKTLLNISTLNVHVITHGETYDCEDVHLYGDDIKYMTEPTSLVKIDFNNAHEIQDAINRREPYEIELKAIENGEINIYIGYFNLYLTDTITVTTDPRSNMRANAWQQAIFFDNITKQVEENDIIDAEFLMNGGKLKMLKEYNYSISRISSNILRFLNDVEFMNMISGCIGMACVYLGQMAEMSQINVIDLCPFPMFGLQLLKRGIQSLICTAKTECDRRFFKKVFKANDIPLSKITILVGDDWLQDVFKDEKYHAIFCNIFEQCGEIDLRAREIAQKLKNRHLHQGGLFMPANIKLMGQIVNSHWLDINNKIYDENVSNYRIAEYLNKFQVTQNYYIDFSHLEYTPLSEPCVLGSFSTFDRTDIISVPVIRDGQTSAILCWYVIELMDNCNEISTNRKSSFISGVAFLTNSIMPLRRGTVTNLSCCFDIIGCFKVMKTDNF</sequence>
<dbReference type="GO" id="GO:0005634">
    <property type="term" value="C:nucleus"/>
    <property type="evidence" value="ECO:0007669"/>
    <property type="project" value="TreeGrafter"/>
</dbReference>
<dbReference type="GO" id="GO:0016274">
    <property type="term" value="F:protein-arginine N-methyltransferase activity"/>
    <property type="evidence" value="ECO:0007669"/>
    <property type="project" value="InterPro"/>
</dbReference>
<dbReference type="PANTHER" id="PTHR11006:SF60">
    <property type="entry name" value="PROTEIN ARGININE N-METHYLTRANSFERASE 9"/>
    <property type="match status" value="1"/>
</dbReference>
<dbReference type="AlphaFoldDB" id="A0A8S0YNG6"/>
<keyword evidence="2" id="KW-0808">Transferase</keyword>
<proteinExistence type="predicted"/>
<dbReference type="SUPFAM" id="SSF53335">
    <property type="entry name" value="S-adenosyl-L-methionine-dependent methyltransferases"/>
    <property type="match status" value="2"/>
</dbReference>
<protein>
    <recommendedName>
        <fullName evidence="4">Protein arginine N-methyltransferase domain-containing protein</fullName>
    </recommendedName>
</protein>
<dbReference type="Gene3D" id="1.25.40.10">
    <property type="entry name" value="Tetratricopeptide repeat domain"/>
    <property type="match status" value="1"/>
</dbReference>
<gene>
    <name evidence="5" type="ORF">APLA_LOCUS664</name>
</gene>
<dbReference type="OrthoDB" id="6123at2759"/>
<dbReference type="GO" id="GO:0042054">
    <property type="term" value="F:histone methyltransferase activity"/>
    <property type="evidence" value="ECO:0007669"/>
    <property type="project" value="TreeGrafter"/>
</dbReference>
<dbReference type="Pfam" id="PF22528">
    <property type="entry name" value="PRMT_C"/>
    <property type="match status" value="1"/>
</dbReference>
<dbReference type="Gene3D" id="3.40.50.150">
    <property type="entry name" value="Vaccinia Virus protein VP39"/>
    <property type="match status" value="1"/>
</dbReference>
<evidence type="ECO:0000256" key="2">
    <source>
        <dbReference type="ARBA" id="ARBA00022679"/>
    </source>
</evidence>
<feature type="domain" description="Protein arginine N-methyltransferase" evidence="4">
    <location>
        <begin position="322"/>
        <end position="419"/>
    </location>
</feature>
<reference evidence="5 6" key="1">
    <citation type="submission" date="2020-04" db="EMBL/GenBank/DDBJ databases">
        <authorList>
            <person name="Wallbank WR R."/>
            <person name="Pardo Diaz C."/>
            <person name="Kozak K."/>
            <person name="Martin S."/>
            <person name="Jiggins C."/>
            <person name="Moest M."/>
            <person name="Warren A I."/>
            <person name="Byers J.R.P. K."/>
            <person name="Montejo-Kovacevich G."/>
            <person name="Yen C E."/>
        </authorList>
    </citation>
    <scope>NUCLEOTIDE SEQUENCE [LARGE SCALE GENOMIC DNA]</scope>
</reference>
<dbReference type="Gene3D" id="2.70.160.11">
    <property type="entry name" value="Hnrnp arginine n-methyltransferase1"/>
    <property type="match status" value="2"/>
</dbReference>
<evidence type="ECO:0000259" key="4">
    <source>
        <dbReference type="Pfam" id="PF22528"/>
    </source>
</evidence>
<dbReference type="InterPro" id="IPR029063">
    <property type="entry name" value="SAM-dependent_MTases_sf"/>
</dbReference>
<name>A0A8S0YNG6_ARCPL</name>
<keyword evidence="3" id="KW-0949">S-adenosyl-L-methionine</keyword>
<evidence type="ECO:0000256" key="1">
    <source>
        <dbReference type="ARBA" id="ARBA00022603"/>
    </source>
</evidence>
<dbReference type="InterPro" id="IPR055135">
    <property type="entry name" value="PRMT_dom"/>
</dbReference>
<accession>A0A8S0YNG6</accession>
<dbReference type="SUPFAM" id="SSF48452">
    <property type="entry name" value="TPR-like"/>
    <property type="match status" value="1"/>
</dbReference>
<evidence type="ECO:0000313" key="6">
    <source>
        <dbReference type="Proteomes" id="UP000494256"/>
    </source>
</evidence>
<dbReference type="PANTHER" id="PTHR11006">
    <property type="entry name" value="PROTEIN ARGININE N-METHYLTRANSFERASE"/>
    <property type="match status" value="1"/>
</dbReference>
<dbReference type="InterPro" id="IPR011990">
    <property type="entry name" value="TPR-like_helical_dom_sf"/>
</dbReference>
<evidence type="ECO:0000256" key="3">
    <source>
        <dbReference type="ARBA" id="ARBA00022691"/>
    </source>
</evidence>
<dbReference type="CDD" id="cd02440">
    <property type="entry name" value="AdoMet_MTases"/>
    <property type="match status" value="1"/>
</dbReference>
<dbReference type="InterPro" id="IPR025799">
    <property type="entry name" value="Arg_MeTrfase"/>
</dbReference>
<evidence type="ECO:0000313" key="5">
    <source>
        <dbReference type="EMBL" id="CAB3221096.1"/>
    </source>
</evidence>
<organism evidence="5 6">
    <name type="scientific">Arctia plantaginis</name>
    <name type="common">Wood tiger moth</name>
    <name type="synonym">Phalaena plantaginis</name>
    <dbReference type="NCBI Taxonomy" id="874455"/>
    <lineage>
        <taxon>Eukaryota</taxon>
        <taxon>Metazoa</taxon>
        <taxon>Ecdysozoa</taxon>
        <taxon>Arthropoda</taxon>
        <taxon>Hexapoda</taxon>
        <taxon>Insecta</taxon>
        <taxon>Pterygota</taxon>
        <taxon>Neoptera</taxon>
        <taxon>Endopterygota</taxon>
        <taxon>Lepidoptera</taxon>
        <taxon>Glossata</taxon>
        <taxon>Ditrysia</taxon>
        <taxon>Noctuoidea</taxon>
        <taxon>Erebidae</taxon>
        <taxon>Arctiinae</taxon>
        <taxon>Arctia</taxon>
    </lineage>
</organism>
<dbReference type="Proteomes" id="UP000494256">
    <property type="component" value="Unassembled WGS sequence"/>
</dbReference>
<keyword evidence="1" id="KW-0489">Methyltransferase</keyword>
<dbReference type="EMBL" id="CADEBD010000042">
    <property type="protein sequence ID" value="CAB3221096.1"/>
    <property type="molecule type" value="Genomic_DNA"/>
</dbReference>